<protein>
    <recommendedName>
        <fullName evidence="2">CID domain-containing protein</fullName>
    </recommendedName>
</protein>
<dbReference type="Pfam" id="PF04818">
    <property type="entry name" value="CID"/>
    <property type="match status" value="1"/>
</dbReference>
<dbReference type="PANTHER" id="PTHR12460:SF0">
    <property type="entry name" value="CID DOMAIN-CONTAINING PROTEIN-RELATED"/>
    <property type="match status" value="1"/>
</dbReference>
<sequence>MFNSSQKEKCVSFLFLANDILQNSRRKGNEFVNEFWKVLPAALKLVYDNGDESGKKAANRLVDIWEERKVFGSRVQSLKEELAANQIKDPAPQPVSNGKSPNPIKIVKKDAQSLRIKLAVGGFPEKIVSAFHCLHDECSNEESMLVNCNATVNSVERILKEIEATTSQGIQPGTGMTDEMEEQEHALKQCVGQLEGAEAIRVTLVSLLKEAVQEQSYHKGTVLLSGLPKSRIGHDFCHHQCPRKVYGPMIPLPNSFNLSGIAAADSTASIT</sequence>
<dbReference type="GO" id="GO:0000993">
    <property type="term" value="F:RNA polymerase II complex binding"/>
    <property type="evidence" value="ECO:0007669"/>
    <property type="project" value="TreeGrafter"/>
</dbReference>
<reference evidence="3" key="1">
    <citation type="journal article" date="2017" name="Nature">
        <title>The genome of Chenopodium quinoa.</title>
        <authorList>
            <person name="Jarvis D.E."/>
            <person name="Ho Y.S."/>
            <person name="Lightfoot D.J."/>
            <person name="Schmoeckel S.M."/>
            <person name="Li B."/>
            <person name="Borm T.J.A."/>
            <person name="Ohyanagi H."/>
            <person name="Mineta K."/>
            <person name="Michell C.T."/>
            <person name="Saber N."/>
            <person name="Kharbatia N.M."/>
            <person name="Rupper R.R."/>
            <person name="Sharp A.R."/>
            <person name="Dally N."/>
            <person name="Boughton B.A."/>
            <person name="Woo Y.H."/>
            <person name="Gao G."/>
            <person name="Schijlen E.G.W.M."/>
            <person name="Guo X."/>
            <person name="Momin A.A."/>
            <person name="Negrao S."/>
            <person name="Al-Babili S."/>
            <person name="Gehring C."/>
            <person name="Roessner U."/>
            <person name="Jung C."/>
            <person name="Murphy K."/>
            <person name="Arold S.T."/>
            <person name="Gojobori T."/>
            <person name="van der Linden C.G."/>
            <person name="van Loo E.N."/>
            <person name="Jellen E.N."/>
            <person name="Maughan P.J."/>
            <person name="Tester M."/>
        </authorList>
    </citation>
    <scope>NUCLEOTIDE SEQUENCE [LARGE SCALE GENOMIC DNA]</scope>
    <source>
        <strain evidence="3">cv. PI 614886</strain>
    </source>
</reference>
<dbReference type="CDD" id="cd16981">
    <property type="entry name" value="CID_RPRD_like"/>
    <property type="match status" value="1"/>
</dbReference>
<dbReference type="GO" id="GO:0005634">
    <property type="term" value="C:nucleus"/>
    <property type="evidence" value="ECO:0007669"/>
    <property type="project" value="UniProtKB-ARBA"/>
</dbReference>
<dbReference type="PROSITE" id="PS51391">
    <property type="entry name" value="CID"/>
    <property type="match status" value="1"/>
</dbReference>
<name>A0A803MXZ7_CHEQI</name>
<evidence type="ECO:0000313" key="4">
    <source>
        <dbReference type="Proteomes" id="UP000596660"/>
    </source>
</evidence>
<dbReference type="Gramene" id="AUR62037077-RA">
    <property type="protein sequence ID" value="AUR62037077-RA:cds"/>
    <property type="gene ID" value="AUR62037077"/>
</dbReference>
<dbReference type="InterPro" id="IPR006569">
    <property type="entry name" value="CID_dom"/>
</dbReference>
<dbReference type="EnsemblPlants" id="AUR62037077-RA">
    <property type="protein sequence ID" value="AUR62037077-RA:cds"/>
    <property type="gene ID" value="AUR62037077"/>
</dbReference>
<evidence type="ECO:0000259" key="2">
    <source>
        <dbReference type="PROSITE" id="PS51391"/>
    </source>
</evidence>
<reference evidence="3" key="2">
    <citation type="submission" date="2021-03" db="UniProtKB">
        <authorList>
            <consortium name="EnsemblPlants"/>
        </authorList>
    </citation>
    <scope>IDENTIFICATION</scope>
</reference>
<dbReference type="Gene3D" id="1.25.40.90">
    <property type="match status" value="1"/>
</dbReference>
<dbReference type="AlphaFoldDB" id="A0A803MXZ7"/>
<dbReference type="PANTHER" id="PTHR12460">
    <property type="entry name" value="CYCLIN-DEPENDENT KINASE INHIBITOR-RELATED PROTEIN"/>
    <property type="match status" value="1"/>
</dbReference>
<organism evidence="3 4">
    <name type="scientific">Chenopodium quinoa</name>
    <name type="common">Quinoa</name>
    <dbReference type="NCBI Taxonomy" id="63459"/>
    <lineage>
        <taxon>Eukaryota</taxon>
        <taxon>Viridiplantae</taxon>
        <taxon>Streptophyta</taxon>
        <taxon>Embryophyta</taxon>
        <taxon>Tracheophyta</taxon>
        <taxon>Spermatophyta</taxon>
        <taxon>Magnoliopsida</taxon>
        <taxon>eudicotyledons</taxon>
        <taxon>Gunneridae</taxon>
        <taxon>Pentapetalae</taxon>
        <taxon>Caryophyllales</taxon>
        <taxon>Chenopodiaceae</taxon>
        <taxon>Chenopodioideae</taxon>
        <taxon>Atripliceae</taxon>
        <taxon>Chenopodium</taxon>
    </lineage>
</organism>
<keyword evidence="4" id="KW-1185">Reference proteome</keyword>
<dbReference type="SUPFAM" id="SSF48464">
    <property type="entry name" value="ENTH/VHS domain"/>
    <property type="match status" value="1"/>
</dbReference>
<evidence type="ECO:0000256" key="1">
    <source>
        <dbReference type="ARBA" id="ARBA00022664"/>
    </source>
</evidence>
<dbReference type="SMART" id="SM00582">
    <property type="entry name" value="RPR"/>
    <property type="match status" value="1"/>
</dbReference>
<dbReference type="Proteomes" id="UP000596660">
    <property type="component" value="Unplaced"/>
</dbReference>
<evidence type="ECO:0000313" key="3">
    <source>
        <dbReference type="EnsemblPlants" id="AUR62037077-RA:cds"/>
    </source>
</evidence>
<dbReference type="InterPro" id="IPR008942">
    <property type="entry name" value="ENTH_VHS"/>
</dbReference>
<keyword evidence="1" id="KW-0507">mRNA processing</keyword>
<accession>A0A803MXZ7</accession>
<dbReference type="OMA" id="RIGHDFC"/>
<feature type="domain" description="CID" evidence="2">
    <location>
        <begin position="1"/>
        <end position="87"/>
    </location>
</feature>
<dbReference type="GO" id="GO:0031124">
    <property type="term" value="P:mRNA 3'-end processing"/>
    <property type="evidence" value="ECO:0007669"/>
    <property type="project" value="TreeGrafter"/>
</dbReference>
<proteinExistence type="predicted"/>